<keyword evidence="13" id="KW-0675">Receptor</keyword>
<dbReference type="InterPro" id="IPR000531">
    <property type="entry name" value="Beta-barrel_TonB"/>
</dbReference>
<organism evidence="13 14">
    <name type="scientific">Sinomicrobium pectinilyticum</name>
    <dbReference type="NCBI Taxonomy" id="1084421"/>
    <lineage>
        <taxon>Bacteria</taxon>
        <taxon>Pseudomonadati</taxon>
        <taxon>Bacteroidota</taxon>
        <taxon>Flavobacteriia</taxon>
        <taxon>Flavobacteriales</taxon>
        <taxon>Flavobacteriaceae</taxon>
        <taxon>Sinomicrobium</taxon>
    </lineage>
</organism>
<protein>
    <submittedName>
        <fullName evidence="13">TonB-dependent receptor</fullName>
    </submittedName>
</protein>
<feature type="domain" description="TonB-dependent receptor-like beta-barrel" evidence="11">
    <location>
        <begin position="407"/>
        <end position="973"/>
    </location>
</feature>
<evidence type="ECO:0000256" key="5">
    <source>
        <dbReference type="ARBA" id="ARBA00023077"/>
    </source>
</evidence>
<feature type="signal peptide" evidence="10">
    <location>
        <begin position="1"/>
        <end position="29"/>
    </location>
</feature>
<dbReference type="AlphaFoldDB" id="A0A3N0EHA6"/>
<dbReference type="InterPro" id="IPR012910">
    <property type="entry name" value="Plug_dom"/>
</dbReference>
<evidence type="ECO:0000256" key="9">
    <source>
        <dbReference type="RuleBase" id="RU003357"/>
    </source>
</evidence>
<keyword evidence="5 9" id="KW-0798">TonB box</keyword>
<keyword evidence="10" id="KW-0732">Signal</keyword>
<dbReference type="InterPro" id="IPR023996">
    <property type="entry name" value="TonB-dep_OMP_SusC/RagA"/>
</dbReference>
<dbReference type="OrthoDB" id="9768177at2"/>
<dbReference type="InterPro" id="IPR008969">
    <property type="entry name" value="CarboxyPept-like_regulatory"/>
</dbReference>
<dbReference type="SUPFAM" id="SSF49464">
    <property type="entry name" value="Carboxypeptidase regulatory domain-like"/>
    <property type="match status" value="1"/>
</dbReference>
<proteinExistence type="inferred from homology"/>
<evidence type="ECO:0000313" key="13">
    <source>
        <dbReference type="EMBL" id="RNL87265.1"/>
    </source>
</evidence>
<dbReference type="PROSITE" id="PS52016">
    <property type="entry name" value="TONB_DEPENDENT_REC_3"/>
    <property type="match status" value="1"/>
</dbReference>
<comment type="subcellular location">
    <subcellularLocation>
        <location evidence="1 8">Cell outer membrane</location>
        <topology evidence="1 8">Multi-pass membrane protein</topology>
    </subcellularLocation>
</comment>
<dbReference type="Pfam" id="PF13715">
    <property type="entry name" value="CarbopepD_reg_2"/>
    <property type="match status" value="1"/>
</dbReference>
<dbReference type="InterPro" id="IPR036942">
    <property type="entry name" value="Beta-barrel_TonB_sf"/>
</dbReference>
<keyword evidence="6 8" id="KW-0472">Membrane</keyword>
<dbReference type="NCBIfam" id="TIGR04056">
    <property type="entry name" value="OMP_RagA_SusC"/>
    <property type="match status" value="1"/>
</dbReference>
<comment type="caution">
    <text evidence="13">The sequence shown here is derived from an EMBL/GenBank/DDBJ whole genome shotgun (WGS) entry which is preliminary data.</text>
</comment>
<feature type="chain" id="PRO_5018107034" evidence="10">
    <location>
        <begin position="30"/>
        <end position="1022"/>
    </location>
</feature>
<dbReference type="InterPro" id="IPR037066">
    <property type="entry name" value="Plug_dom_sf"/>
</dbReference>
<evidence type="ECO:0000256" key="10">
    <source>
        <dbReference type="SAM" id="SignalP"/>
    </source>
</evidence>
<evidence type="ECO:0000256" key="7">
    <source>
        <dbReference type="ARBA" id="ARBA00023237"/>
    </source>
</evidence>
<accession>A0A3N0EHA6</accession>
<dbReference type="InterPro" id="IPR039426">
    <property type="entry name" value="TonB-dep_rcpt-like"/>
</dbReference>
<keyword evidence="4 8" id="KW-0812">Transmembrane</keyword>
<sequence length="1022" mass="113801">MVWKGKRKFFDLLYLFLICAVLQTNTAIAADYHEEGRNSAQLTVSGTVTDETGVPLLGVSVLEKGTQNGTTTDFEGNYSLQVSSSDAVLEFSYLGMKTVSRTVDNNATINVKMAEDNQSLDEVVVVGYGTQSRRSVTTSVAKVSAEDFNQGVVTSPLNLIQGKIPGLAITQPGGNNPNSSASFQIRGVTSVTGDRSPLIVIDGIPGGNLDLLQPNDIESFDILKDGAAAAIYGTRGNNGVILITTKTGKAGKTTFDYSTYLSRDFVRNRPEFLSASEYRGLIDRGIVSPNNDLGYSTDIYDELLDKSNLSQYHNFVASGGSENGNYRVSLYMSELDGIAKENSRKEYGFRASFNQSTADKKFHFQGSFTINLNDANLLGGGDFGLVSEWNPTAPIYAPYSVEQGTPLYNEGRYGYYQPQNGYNPFSQYENRINKRDQVTFSGDAKVSYEVIEGMTIAVFGSYQRNSWNDRYYRSTRDWSQYNEGSSYNGTAYARKGNHVSYTRTFEPTLNYTKSIDDHSFEMLGGYSYQYTTTEEYSMDNSGFTTDAFEDWNFGSGNAITDDSLPPINLGSLKDDNTLIAFFSRLNYSYLDRYFLQASIRYEGSSRFGVNNKWGSFPAVSAGWLISDEEFMENMDFLSNLKLRVGYGITGNQGIPNYRSMIILGTGGKYPVFDESGTPVYYQTYGPNRNPNPDLKWERKKEWNIGLDFGLLQNRITGSIDVYDRKTEDLLYDYAVSQPSYIHRNLYTNVGVLKNSGVELALSFAVMNKEDFSWNMDFVGNYQKNELASLSNDLYTAEEIRGGNIGNPGNLGDAIRNKEGQSIGNFYGKKFAGFTDNGEWLFYKADGSVGRTDEMTEEDNVVLGNGFPNFNASLSNTFKYKNFDLTLFFRGKFDYDILNTLDLFYGNPTLLPGNVLSSAVDNIGKITEAPQYSDYYLEKGDFVRLDNVTLGYNFKMGSNSPFSSLRLYVNARNVFTITGYSGQDPEVSDTGLYPGIEGIYDGSDGRKYYPRTTTLTTGINIQF</sequence>
<evidence type="ECO:0000313" key="14">
    <source>
        <dbReference type="Proteomes" id="UP000267469"/>
    </source>
</evidence>
<evidence type="ECO:0000256" key="3">
    <source>
        <dbReference type="ARBA" id="ARBA00022452"/>
    </source>
</evidence>
<evidence type="ECO:0000256" key="2">
    <source>
        <dbReference type="ARBA" id="ARBA00022448"/>
    </source>
</evidence>
<evidence type="ECO:0000259" key="12">
    <source>
        <dbReference type="Pfam" id="PF07715"/>
    </source>
</evidence>
<dbReference type="Proteomes" id="UP000267469">
    <property type="component" value="Unassembled WGS sequence"/>
</dbReference>
<dbReference type="Gene3D" id="2.60.40.1120">
    <property type="entry name" value="Carboxypeptidase-like, regulatory domain"/>
    <property type="match status" value="1"/>
</dbReference>
<dbReference type="SUPFAM" id="SSF56935">
    <property type="entry name" value="Porins"/>
    <property type="match status" value="1"/>
</dbReference>
<evidence type="ECO:0000259" key="11">
    <source>
        <dbReference type="Pfam" id="PF00593"/>
    </source>
</evidence>
<feature type="domain" description="TonB-dependent receptor plug" evidence="12">
    <location>
        <begin position="133"/>
        <end position="240"/>
    </location>
</feature>
<dbReference type="EMBL" id="RJTM01000072">
    <property type="protein sequence ID" value="RNL87265.1"/>
    <property type="molecule type" value="Genomic_DNA"/>
</dbReference>
<gene>
    <name evidence="13" type="ORF">ED312_10695</name>
</gene>
<keyword evidence="7 8" id="KW-0998">Cell outer membrane</keyword>
<comment type="similarity">
    <text evidence="8 9">Belongs to the TonB-dependent receptor family.</text>
</comment>
<keyword evidence="14" id="KW-1185">Reference proteome</keyword>
<dbReference type="Gene3D" id="2.40.170.20">
    <property type="entry name" value="TonB-dependent receptor, beta-barrel domain"/>
    <property type="match status" value="1"/>
</dbReference>
<evidence type="ECO:0000256" key="4">
    <source>
        <dbReference type="ARBA" id="ARBA00022692"/>
    </source>
</evidence>
<dbReference type="GO" id="GO:0009279">
    <property type="term" value="C:cell outer membrane"/>
    <property type="evidence" value="ECO:0007669"/>
    <property type="project" value="UniProtKB-SubCell"/>
</dbReference>
<dbReference type="NCBIfam" id="TIGR04057">
    <property type="entry name" value="SusC_RagA_signa"/>
    <property type="match status" value="1"/>
</dbReference>
<keyword evidence="2 8" id="KW-0813">Transport</keyword>
<name>A0A3N0EHA6_SINP1</name>
<reference evidence="13 14" key="1">
    <citation type="submission" date="2018-10" db="EMBL/GenBank/DDBJ databases">
        <title>Sinomicrobium pectinilyticum sp. nov., a pectinase-producing bacterium isolated from alkaline and saline soil, and emended description of the genus Sinomicrobium.</title>
        <authorList>
            <person name="Cheng B."/>
            <person name="Li C."/>
            <person name="Lai Q."/>
            <person name="Du M."/>
            <person name="Shao Z."/>
            <person name="Xu P."/>
            <person name="Yang C."/>
        </authorList>
    </citation>
    <scope>NUCLEOTIDE SEQUENCE [LARGE SCALE GENOMIC DNA]</scope>
    <source>
        <strain evidence="13 14">5DNS001</strain>
    </source>
</reference>
<keyword evidence="3 8" id="KW-1134">Transmembrane beta strand</keyword>
<dbReference type="Pfam" id="PF00593">
    <property type="entry name" value="TonB_dep_Rec_b-barrel"/>
    <property type="match status" value="1"/>
</dbReference>
<dbReference type="Pfam" id="PF07715">
    <property type="entry name" value="Plug"/>
    <property type="match status" value="1"/>
</dbReference>
<evidence type="ECO:0000256" key="1">
    <source>
        <dbReference type="ARBA" id="ARBA00004571"/>
    </source>
</evidence>
<dbReference type="InterPro" id="IPR023997">
    <property type="entry name" value="TonB-dep_OMP_SusC/RagA_CS"/>
</dbReference>
<evidence type="ECO:0000256" key="6">
    <source>
        <dbReference type="ARBA" id="ARBA00023136"/>
    </source>
</evidence>
<evidence type="ECO:0000256" key="8">
    <source>
        <dbReference type="PROSITE-ProRule" id="PRU01360"/>
    </source>
</evidence>
<dbReference type="Gene3D" id="2.170.130.10">
    <property type="entry name" value="TonB-dependent receptor, plug domain"/>
    <property type="match status" value="1"/>
</dbReference>